<evidence type="ECO:0000313" key="4">
    <source>
        <dbReference type="EMBL" id="KAH6681012.1"/>
    </source>
</evidence>
<keyword evidence="2" id="KW-0040">ANK repeat</keyword>
<gene>
    <name evidence="4" type="ORF">F5X68DRAFT_223548</name>
</gene>
<dbReference type="PANTHER" id="PTHR46082">
    <property type="entry name" value="ATP/GTP-BINDING PROTEIN-RELATED"/>
    <property type="match status" value="1"/>
</dbReference>
<dbReference type="PROSITE" id="PS50297">
    <property type="entry name" value="ANK_REP_REGION"/>
    <property type="match status" value="1"/>
</dbReference>
<evidence type="ECO:0000259" key="3">
    <source>
        <dbReference type="Pfam" id="PF24883"/>
    </source>
</evidence>
<dbReference type="OrthoDB" id="1577640at2759"/>
<keyword evidence="1" id="KW-0677">Repeat</keyword>
<name>A0A9P9A8G1_9PEZI</name>
<reference evidence="4" key="1">
    <citation type="journal article" date="2021" name="Nat. Commun.">
        <title>Genetic determinants of endophytism in the Arabidopsis root mycobiome.</title>
        <authorList>
            <person name="Mesny F."/>
            <person name="Miyauchi S."/>
            <person name="Thiergart T."/>
            <person name="Pickel B."/>
            <person name="Atanasova L."/>
            <person name="Karlsson M."/>
            <person name="Huettel B."/>
            <person name="Barry K.W."/>
            <person name="Haridas S."/>
            <person name="Chen C."/>
            <person name="Bauer D."/>
            <person name="Andreopoulos W."/>
            <person name="Pangilinan J."/>
            <person name="LaButti K."/>
            <person name="Riley R."/>
            <person name="Lipzen A."/>
            <person name="Clum A."/>
            <person name="Drula E."/>
            <person name="Henrissat B."/>
            <person name="Kohler A."/>
            <person name="Grigoriev I.V."/>
            <person name="Martin F.M."/>
            <person name="Hacquard S."/>
        </authorList>
    </citation>
    <scope>NUCLEOTIDE SEQUENCE</scope>
    <source>
        <strain evidence="4">MPI-SDFR-AT-0117</strain>
    </source>
</reference>
<feature type="domain" description="Nephrocystin 3-like N-terminal" evidence="3">
    <location>
        <begin position="156"/>
        <end position="300"/>
    </location>
</feature>
<dbReference type="Pfam" id="PF24883">
    <property type="entry name" value="NPHP3_N"/>
    <property type="match status" value="1"/>
</dbReference>
<dbReference type="InterPro" id="IPR036770">
    <property type="entry name" value="Ankyrin_rpt-contain_sf"/>
</dbReference>
<accession>A0A9P9A8G1</accession>
<dbReference type="InterPro" id="IPR002110">
    <property type="entry name" value="Ankyrin_rpt"/>
</dbReference>
<evidence type="ECO:0000313" key="5">
    <source>
        <dbReference type="Proteomes" id="UP000770015"/>
    </source>
</evidence>
<dbReference type="InterPro" id="IPR053137">
    <property type="entry name" value="NLR-like"/>
</dbReference>
<organism evidence="4 5">
    <name type="scientific">Plectosphaerella plurivora</name>
    <dbReference type="NCBI Taxonomy" id="936078"/>
    <lineage>
        <taxon>Eukaryota</taxon>
        <taxon>Fungi</taxon>
        <taxon>Dikarya</taxon>
        <taxon>Ascomycota</taxon>
        <taxon>Pezizomycotina</taxon>
        <taxon>Sordariomycetes</taxon>
        <taxon>Hypocreomycetidae</taxon>
        <taxon>Glomerellales</taxon>
        <taxon>Plectosphaerellaceae</taxon>
        <taxon>Plectosphaerella</taxon>
    </lineage>
</organism>
<dbReference type="GO" id="GO:0003824">
    <property type="term" value="F:catalytic activity"/>
    <property type="evidence" value="ECO:0007669"/>
    <property type="project" value="InterPro"/>
</dbReference>
<dbReference type="EMBL" id="JAGSXJ010000019">
    <property type="protein sequence ID" value="KAH6681012.1"/>
    <property type="molecule type" value="Genomic_DNA"/>
</dbReference>
<proteinExistence type="predicted"/>
<dbReference type="PROSITE" id="PS50088">
    <property type="entry name" value="ANK_REPEAT"/>
    <property type="match status" value="1"/>
</dbReference>
<keyword evidence="5" id="KW-1185">Reference proteome</keyword>
<dbReference type="Gene3D" id="1.25.40.20">
    <property type="entry name" value="Ankyrin repeat-containing domain"/>
    <property type="match status" value="1"/>
</dbReference>
<evidence type="ECO:0000256" key="2">
    <source>
        <dbReference type="PROSITE-ProRule" id="PRU00023"/>
    </source>
</evidence>
<dbReference type="InterPro" id="IPR035994">
    <property type="entry name" value="Nucleoside_phosphorylase_sf"/>
</dbReference>
<dbReference type="Gene3D" id="3.40.50.1580">
    <property type="entry name" value="Nucleoside phosphorylase domain"/>
    <property type="match status" value="1"/>
</dbReference>
<protein>
    <recommendedName>
        <fullName evidence="3">Nephrocystin 3-like N-terminal domain-containing protein</fullName>
    </recommendedName>
</protein>
<dbReference type="InterPro" id="IPR056884">
    <property type="entry name" value="NPHP3-like_N"/>
</dbReference>
<dbReference type="PANTHER" id="PTHR46082:SF11">
    <property type="entry name" value="AAA+ ATPASE DOMAIN-CONTAINING PROTEIN-RELATED"/>
    <property type="match status" value="1"/>
</dbReference>
<dbReference type="GO" id="GO:0009116">
    <property type="term" value="P:nucleoside metabolic process"/>
    <property type="evidence" value="ECO:0007669"/>
    <property type="project" value="InterPro"/>
</dbReference>
<dbReference type="SUPFAM" id="SSF53167">
    <property type="entry name" value="Purine and uridine phosphorylases"/>
    <property type="match status" value="1"/>
</dbReference>
<sequence>MIALLIAGVYGLTLVAITASYLLASLPSIRIGLMVDIRLGDVVASYAHVPALDCRSYDIVGEVPRDDRDTTDPEIFYGIIVSGNTLIKDVVERDRIVKTVGEDCLYFEIEAAGLMDYFPCLMIRGICDYADAYKNDRWPRYVSVTTAAYAKELLVLHDDKLERWLRPPNPSINANHARKLRYEGTGAWLLAYTIFHKTVLSTTTRDRLLLSFFFDFSDATKQTVDGILRSLTFQLYSTTATSIIHLDVLYAAYRDGYNQPTTETLLDAVYKILVSYKEVAIILDALDESTTRGDLLICTSRPEDEFQRNIKENYLKFDKQAQRRDFQDKHLSQGLLKRIQRKHEKALVSLPRNLDETYFRMLTSILADLKDDRPLRLAEAIEVIATQIEEDFARFNVESRLFRLVSVLHLSYFSVKEYLLGIDQIKLPTTSISITITCLTYLTDIEGSHTEIKRQFPMGSRLYYACLAGLSGAAKAILDEGADVNAKGGYIETVKLLLEKGASVNAEGGEYGNALYTALSKGHTEIAKLLLEKGAKVNAKGGRYGNALQAALYRGYADIIRIL</sequence>
<dbReference type="SUPFAM" id="SSF48403">
    <property type="entry name" value="Ankyrin repeat"/>
    <property type="match status" value="1"/>
</dbReference>
<dbReference type="AlphaFoldDB" id="A0A9P9A8G1"/>
<dbReference type="Pfam" id="PF12796">
    <property type="entry name" value="Ank_2"/>
    <property type="match status" value="1"/>
</dbReference>
<dbReference type="SMART" id="SM00248">
    <property type="entry name" value="ANK"/>
    <property type="match status" value="2"/>
</dbReference>
<comment type="caution">
    <text evidence="4">The sequence shown here is derived from an EMBL/GenBank/DDBJ whole genome shotgun (WGS) entry which is preliminary data.</text>
</comment>
<dbReference type="Proteomes" id="UP000770015">
    <property type="component" value="Unassembled WGS sequence"/>
</dbReference>
<feature type="repeat" description="ANK" evidence="2">
    <location>
        <begin position="510"/>
        <end position="542"/>
    </location>
</feature>
<evidence type="ECO:0000256" key="1">
    <source>
        <dbReference type="ARBA" id="ARBA00022737"/>
    </source>
</evidence>